<dbReference type="PROSITE" id="PS51332">
    <property type="entry name" value="B12_BINDING"/>
    <property type="match status" value="1"/>
</dbReference>
<gene>
    <name evidence="5" type="ORF">HZY91_08820</name>
</gene>
<organism evidence="5 6">
    <name type="scientific">Facklamia lactis</name>
    <dbReference type="NCBI Taxonomy" id="2749967"/>
    <lineage>
        <taxon>Bacteria</taxon>
        <taxon>Bacillati</taxon>
        <taxon>Bacillota</taxon>
        <taxon>Bacilli</taxon>
        <taxon>Lactobacillales</taxon>
        <taxon>Aerococcaceae</taxon>
        <taxon>Facklamia</taxon>
    </lineage>
</organism>
<feature type="domain" description="B12-binding" evidence="3">
    <location>
        <begin position="90"/>
        <end position="220"/>
    </location>
</feature>
<dbReference type="Pfam" id="PF02310">
    <property type="entry name" value="B12-binding"/>
    <property type="match status" value="1"/>
</dbReference>
<sequence>MKQAEYLNQLSDLVVEMEDEAIVELVDEYVAAGYDIKEGMTGLIDGMNRCSELYEQDEYFIPELILCSDAMYAGINQFKSYMEVESQESLATVVLGVPEGDTHDIGKSLVKLMLETAGFRVIDLGRDVPCQAFIDTAIEHQAQIIGLSTLMSTTMKETKKVVDQLKAEGLHPGIKVIIGGAPITQKFATEIGADGYSENATEVVGLVKQILGLKEAEVIA</sequence>
<dbReference type="InterPro" id="IPR036724">
    <property type="entry name" value="Cobalamin-bd_sf"/>
</dbReference>
<dbReference type="Gene3D" id="1.10.1240.10">
    <property type="entry name" value="Methionine synthase domain"/>
    <property type="match status" value="1"/>
</dbReference>
<proteinExistence type="predicted"/>
<dbReference type="Gene3D" id="3.40.50.280">
    <property type="entry name" value="Cobalamin-binding domain"/>
    <property type="match status" value="1"/>
</dbReference>
<evidence type="ECO:0000256" key="2">
    <source>
        <dbReference type="ARBA" id="ARBA00023285"/>
    </source>
</evidence>
<dbReference type="InterPro" id="IPR036594">
    <property type="entry name" value="Meth_synthase_dom"/>
</dbReference>
<dbReference type="SMART" id="SM01018">
    <property type="entry name" value="B12-binding_2"/>
    <property type="match status" value="1"/>
</dbReference>
<dbReference type="PROSITE" id="PS51337">
    <property type="entry name" value="B12_BINDING_NTER"/>
    <property type="match status" value="1"/>
</dbReference>
<dbReference type="CDD" id="cd02070">
    <property type="entry name" value="corrinoid_protein_B12-BD"/>
    <property type="match status" value="1"/>
</dbReference>
<evidence type="ECO:0000256" key="1">
    <source>
        <dbReference type="ARBA" id="ARBA00022723"/>
    </source>
</evidence>
<dbReference type="SUPFAM" id="SSF52242">
    <property type="entry name" value="Cobalamin (vitamin B12)-binding domain"/>
    <property type="match status" value="1"/>
</dbReference>
<dbReference type="PANTHER" id="PTHR45833:SF1">
    <property type="entry name" value="METHIONINE SYNTHASE"/>
    <property type="match status" value="1"/>
</dbReference>
<evidence type="ECO:0000259" key="4">
    <source>
        <dbReference type="PROSITE" id="PS51337"/>
    </source>
</evidence>
<keyword evidence="6" id="KW-1185">Reference proteome</keyword>
<feature type="domain" description="B12-binding N-terminal" evidence="4">
    <location>
        <begin position="1"/>
        <end position="90"/>
    </location>
</feature>
<comment type="caution">
    <text evidence="5">The sequence shown here is derived from an EMBL/GenBank/DDBJ whole genome shotgun (WGS) entry which is preliminary data.</text>
</comment>
<protein>
    <submittedName>
        <fullName evidence="5">Corrinoid protein</fullName>
    </submittedName>
</protein>
<dbReference type="Proteomes" id="UP000721415">
    <property type="component" value="Unassembled WGS sequence"/>
</dbReference>
<evidence type="ECO:0000313" key="5">
    <source>
        <dbReference type="EMBL" id="MBG9986988.1"/>
    </source>
</evidence>
<evidence type="ECO:0000259" key="3">
    <source>
        <dbReference type="PROSITE" id="PS51332"/>
    </source>
</evidence>
<dbReference type="InterPro" id="IPR006158">
    <property type="entry name" value="Cobalamin-bd"/>
</dbReference>
<dbReference type="Pfam" id="PF02607">
    <property type="entry name" value="B12-binding_2"/>
    <property type="match status" value="1"/>
</dbReference>
<keyword evidence="2" id="KW-0170">Cobalt</keyword>
<keyword evidence="1" id="KW-0479">Metal-binding</keyword>
<reference evidence="5 6" key="1">
    <citation type="submission" date="2020-07" db="EMBL/GenBank/DDBJ databases">
        <title>Facklamia lactis sp. nov., isolated from raw milk.</title>
        <authorList>
            <person name="Doll E.V."/>
            <person name="Huptas C."/>
            <person name="Staib L."/>
            <person name="Wenning M."/>
            <person name="Scherer S."/>
        </authorList>
    </citation>
    <scope>NUCLEOTIDE SEQUENCE [LARGE SCALE GENOMIC DNA]</scope>
    <source>
        <strain evidence="5 6">DSM 111018</strain>
    </source>
</reference>
<dbReference type="InterPro" id="IPR050554">
    <property type="entry name" value="Met_Synthase/Corrinoid"/>
</dbReference>
<dbReference type="EMBL" id="JACBXQ010000005">
    <property type="protein sequence ID" value="MBG9986988.1"/>
    <property type="molecule type" value="Genomic_DNA"/>
</dbReference>
<accession>A0ABS0LS48</accession>
<dbReference type="InterPro" id="IPR003759">
    <property type="entry name" value="Cbl-bd_cap"/>
</dbReference>
<dbReference type="SUPFAM" id="SSF47644">
    <property type="entry name" value="Methionine synthase domain"/>
    <property type="match status" value="1"/>
</dbReference>
<name>A0ABS0LS48_9LACT</name>
<dbReference type="RefSeq" id="WP_197115902.1">
    <property type="nucleotide sequence ID" value="NZ_JACBXQ010000005.1"/>
</dbReference>
<dbReference type="PANTHER" id="PTHR45833">
    <property type="entry name" value="METHIONINE SYNTHASE"/>
    <property type="match status" value="1"/>
</dbReference>
<evidence type="ECO:0000313" key="6">
    <source>
        <dbReference type="Proteomes" id="UP000721415"/>
    </source>
</evidence>